<keyword evidence="5" id="KW-1185">Reference proteome</keyword>
<dbReference type="EMBL" id="PDDX01000001">
    <property type="protein sequence ID" value="PHI30345.1"/>
    <property type="molecule type" value="Genomic_DNA"/>
</dbReference>
<evidence type="ECO:0000259" key="3">
    <source>
        <dbReference type="Pfam" id="PF14870"/>
    </source>
</evidence>
<evidence type="ECO:0000313" key="4">
    <source>
        <dbReference type="EMBL" id="PHI30345.1"/>
    </source>
</evidence>
<name>A0A2C6DPI5_9GAMM</name>
<dbReference type="PANTHER" id="PTHR47199:SF2">
    <property type="entry name" value="PHOTOSYSTEM II STABILITY_ASSEMBLY FACTOR HCF136, CHLOROPLASTIC"/>
    <property type="match status" value="1"/>
</dbReference>
<feature type="domain" description="Photosynthesis system II assembly factor Ycf48/Hcf136-like" evidence="3">
    <location>
        <begin position="205"/>
        <end position="288"/>
    </location>
</feature>
<evidence type="ECO:0000313" key="5">
    <source>
        <dbReference type="Proteomes" id="UP000224974"/>
    </source>
</evidence>
<dbReference type="SUPFAM" id="SSF110296">
    <property type="entry name" value="Oligoxyloglucan reducing end-specific cellobiohydrolase"/>
    <property type="match status" value="1"/>
</dbReference>
<dbReference type="Gene3D" id="2.130.10.10">
    <property type="entry name" value="YVTN repeat-like/Quinoprotein amine dehydrogenase"/>
    <property type="match status" value="1"/>
</dbReference>
<dbReference type="Pfam" id="PF14870">
    <property type="entry name" value="PSII_BNR"/>
    <property type="match status" value="2"/>
</dbReference>
<dbReference type="Proteomes" id="UP000224974">
    <property type="component" value="Unassembled WGS sequence"/>
</dbReference>
<evidence type="ECO:0000256" key="1">
    <source>
        <dbReference type="ARBA" id="ARBA00022531"/>
    </source>
</evidence>
<dbReference type="GO" id="GO:0009523">
    <property type="term" value="C:photosystem II"/>
    <property type="evidence" value="ECO:0007669"/>
    <property type="project" value="UniProtKB-KW"/>
</dbReference>
<feature type="domain" description="Photosynthesis system II assembly factor Ycf48/Hcf136-like" evidence="3">
    <location>
        <begin position="291"/>
        <end position="366"/>
    </location>
</feature>
<dbReference type="STRING" id="1111728.GCA_000427805_04162"/>
<comment type="caution">
    <text evidence="4">The sequence shown here is derived from an EMBL/GenBank/DDBJ whole genome shotgun (WGS) entry which is preliminary data.</text>
</comment>
<dbReference type="InterPro" id="IPR015943">
    <property type="entry name" value="WD40/YVTN_repeat-like_dom_sf"/>
</dbReference>
<proteinExistence type="predicted"/>
<dbReference type="PANTHER" id="PTHR47199">
    <property type="entry name" value="PHOTOSYSTEM II STABILITY/ASSEMBLY FACTOR HCF136, CHLOROPLASTIC"/>
    <property type="match status" value="1"/>
</dbReference>
<dbReference type="PROSITE" id="PS51257">
    <property type="entry name" value="PROKAR_LIPOPROTEIN"/>
    <property type="match status" value="1"/>
</dbReference>
<keyword evidence="2" id="KW-0604">Photosystem II</keyword>
<evidence type="ECO:0000256" key="2">
    <source>
        <dbReference type="ARBA" id="ARBA00023276"/>
    </source>
</evidence>
<sequence>MIKGMTKVTVCIFIFALAGCDDSSPTVTEQHKEKYISNEPGAWPYCPDNTISCRNLHNVHERPEQEDSEYQVSPVIYFLNNENYQAQAISLPGVSANFSSLVSSEGKIYAVGGPTLTIVQSGRDVSNPWQVQKYSRFADSFRDITVAGSKPERLFTTGSKGDIFRTQNSGKTWEPFNMAFWVEPSIPDNEQLNERQSRLAPYSFEGESYGIAFANDNVAVVVGEANILRSVDGGQSWQPATTRLSSRTALQGVTFVSDKQGWVVGSGGLIMFTKDGGDNWETVPLDTQQTHFMSVSFSDINHGCIAGGKGRVWCTTDGGTNWQQGNVSSKSDSMITRIQLLNELDGWMVNHTGHIYRTQDGGLHWSLWMDIAAASAGKITSVNLWGMTFDEQHGWAAGTVKFPKDKANSNSMSLTSSPVIITWDLPATKN</sequence>
<reference evidence="5" key="1">
    <citation type="submission" date="2017-09" db="EMBL/GenBank/DDBJ databases">
        <title>FDA dAtabase for Regulatory Grade micrObial Sequences (FDA-ARGOS): Supporting development and validation of Infectious Disease Dx tests.</title>
        <authorList>
            <person name="Minogue T."/>
            <person name="Wolcott M."/>
            <person name="Wasieloski L."/>
            <person name="Aguilar W."/>
            <person name="Moore D."/>
            <person name="Tallon L."/>
            <person name="Sadzewicz L."/>
            <person name="Ott S."/>
            <person name="Zhao X."/>
            <person name="Nagaraj S."/>
            <person name="Vavikolanu K."/>
            <person name="Aluvathingal J."/>
            <person name="Nadendla S."/>
            <person name="Sichtig H."/>
        </authorList>
    </citation>
    <scope>NUCLEOTIDE SEQUENCE [LARGE SCALE GENOMIC DNA]</scope>
    <source>
        <strain evidence="5">FDAARGOS_387</strain>
    </source>
</reference>
<dbReference type="InterPro" id="IPR028203">
    <property type="entry name" value="PSII_CF48-like_dom"/>
</dbReference>
<organism evidence="4 5">
    <name type="scientific">Budvicia aquatica</name>
    <dbReference type="NCBI Taxonomy" id="82979"/>
    <lineage>
        <taxon>Bacteria</taxon>
        <taxon>Pseudomonadati</taxon>
        <taxon>Pseudomonadota</taxon>
        <taxon>Gammaproteobacteria</taxon>
        <taxon>Enterobacterales</taxon>
        <taxon>Budviciaceae</taxon>
        <taxon>Budvicia</taxon>
    </lineage>
</organism>
<accession>A0A2C6DPI5</accession>
<keyword evidence="1" id="KW-0602">Photosynthesis</keyword>
<protein>
    <recommendedName>
        <fullName evidence="3">Photosynthesis system II assembly factor Ycf48/Hcf136-like domain-containing protein</fullName>
    </recommendedName>
</protein>
<dbReference type="OrthoDB" id="9813892at2"/>
<dbReference type="GO" id="GO:0015979">
    <property type="term" value="P:photosynthesis"/>
    <property type="evidence" value="ECO:0007669"/>
    <property type="project" value="UniProtKB-KW"/>
</dbReference>
<dbReference type="AlphaFoldDB" id="A0A2C6DPI5"/>
<gene>
    <name evidence="4" type="ORF">CRN84_13875</name>
</gene>